<feature type="compositionally biased region" description="Polar residues" evidence="1">
    <location>
        <begin position="567"/>
        <end position="577"/>
    </location>
</feature>
<dbReference type="Proteomes" id="UP001519460">
    <property type="component" value="Unassembled WGS sequence"/>
</dbReference>
<feature type="compositionally biased region" description="Polar residues" evidence="1">
    <location>
        <begin position="788"/>
        <end position="802"/>
    </location>
</feature>
<evidence type="ECO:0000313" key="3">
    <source>
        <dbReference type="Proteomes" id="UP001519460"/>
    </source>
</evidence>
<evidence type="ECO:0000313" key="2">
    <source>
        <dbReference type="EMBL" id="KAK7500619.1"/>
    </source>
</evidence>
<comment type="caution">
    <text evidence="2">The sequence shown here is derived from an EMBL/GenBank/DDBJ whole genome shotgun (WGS) entry which is preliminary data.</text>
</comment>
<evidence type="ECO:0000256" key="1">
    <source>
        <dbReference type="SAM" id="MobiDB-lite"/>
    </source>
</evidence>
<proteinExistence type="predicted"/>
<feature type="compositionally biased region" description="Polar residues" evidence="1">
    <location>
        <begin position="549"/>
        <end position="558"/>
    </location>
</feature>
<feature type="compositionally biased region" description="Polar residues" evidence="1">
    <location>
        <begin position="593"/>
        <end position="609"/>
    </location>
</feature>
<feature type="compositionally biased region" description="Polar residues" evidence="1">
    <location>
        <begin position="463"/>
        <end position="475"/>
    </location>
</feature>
<name>A0ABD0LNM8_9CAEN</name>
<feature type="compositionally biased region" description="Polar residues" evidence="1">
    <location>
        <begin position="346"/>
        <end position="366"/>
    </location>
</feature>
<reference evidence="2 3" key="1">
    <citation type="journal article" date="2023" name="Sci. Data">
        <title>Genome assembly of the Korean intertidal mud-creeper Batillaria attramentaria.</title>
        <authorList>
            <person name="Patra A.K."/>
            <person name="Ho P.T."/>
            <person name="Jun S."/>
            <person name="Lee S.J."/>
            <person name="Kim Y."/>
            <person name="Won Y.J."/>
        </authorList>
    </citation>
    <scope>NUCLEOTIDE SEQUENCE [LARGE SCALE GENOMIC DNA]</scope>
    <source>
        <strain evidence="2">Wonlab-2016</strain>
    </source>
</reference>
<feature type="region of interest" description="Disordered" evidence="1">
    <location>
        <begin position="31"/>
        <end position="63"/>
    </location>
</feature>
<protein>
    <submittedName>
        <fullName evidence="2">Uncharacterized protein</fullName>
    </submittedName>
</protein>
<accession>A0ABD0LNM8</accession>
<gene>
    <name evidence="2" type="ORF">BaRGS_00008194</name>
</gene>
<feature type="region of interest" description="Disordered" evidence="1">
    <location>
        <begin position="751"/>
        <end position="770"/>
    </location>
</feature>
<feature type="compositionally biased region" description="Basic and acidic residues" evidence="1">
    <location>
        <begin position="578"/>
        <end position="592"/>
    </location>
</feature>
<feature type="region of interest" description="Disordered" evidence="1">
    <location>
        <begin position="968"/>
        <end position="996"/>
    </location>
</feature>
<feature type="region of interest" description="Disordered" evidence="1">
    <location>
        <begin position="456"/>
        <end position="494"/>
    </location>
</feature>
<feature type="region of interest" description="Disordered" evidence="1">
    <location>
        <begin position="338"/>
        <end position="388"/>
    </location>
</feature>
<sequence length="1017" mass="110319">MEYQVIMVGSDVDPPRPNTDLPLATELAMADCPEPRRTYDITPSQAEEPTSETIPDAAESQKHPAKYDWTPKFYLLRNHLPRLPPVNLLSFSPHNSMGDVDASVDGEGVTKPNELSDGSSTRVDVGLNTVTSLLSNDARVVTGHPAGGDQLSSTCSISSSAECQTFESRAFDSRAFESRAFESRAFESRALDNNNTVDDAEYPAIERDSVDLRPDHDGRPRMVSGQKQCLCETSSPCGCAQEECAGLGYYRTEDNLGGVDECRCLGEDEFLDPLCMCPEDRSYICPGPGCSCVDYCEVCGDDVDGQCECPDPDCKGPDGHLEPGATCSDGRLVPDSTCPEGHLVPGSTSVDSGVPSLRSSSSNITETGRHSYVASPTREQQVDVPESEPVDVHLPRIHAQGDVQSLCKRASSAQFSWSSGKKEQSNPLATNLPKLVDDVSPVGLLDKDPEITLETLEKKRPRGNSTSVTDVSSGTPLLYSSPVRKSVSDPNSFHCPKRKQEEHLFDCGPLNTNEDEHFCSTTFPVLKTSPCKKRGSKIPKLINRAPVGDTTSKQQFRPGQTHEDTSESYVILSQQKSPRVDQAKRDKTKDQASKQSETQVTQNKLSSTGKTEKARKPAMATLAKQPGQTPQVSPIVNPKRSPIVCSRSQKTVGVPSPQKNETLDSHHQPAPKSPDVTGTSLSGDCELHVNDLRVNDADKKNTCPLTQETTTIETGKMVFKKTGLLAEIMVRKTHSARGFPKVADPVKSPPAVFAGLPPGTSPPRSGPIRKVQSTMLPAGARTGPGGSDKTQTRPPSQDPQAFSSSPPSHGHHSSVRSIMKRVPQQRHEGEKGICKMATLRPDRNFLYPHSKAQADANENTNSIHSPHTSPTVPPNATLQLHDDPQMFSGGLKLPKTIRFNPTPQVQEIELHSFRKAVSRLSGRGPSLVPQELPKLVFNGNATASRIPLPSEPALLPIRVTKSRSLRRSDPYPTAVHKPCSVSLDSEPDSSPPIAAFPLPVHPNRPFLLCRPGKEKED</sequence>
<feature type="compositionally biased region" description="Polar residues" evidence="1">
    <location>
        <begin position="41"/>
        <end position="53"/>
    </location>
</feature>
<dbReference type="AlphaFoldDB" id="A0ABD0LNM8"/>
<keyword evidence="3" id="KW-1185">Reference proteome</keyword>
<feature type="region of interest" description="Disordered" evidence="1">
    <location>
        <begin position="776"/>
        <end position="816"/>
    </location>
</feature>
<organism evidence="2 3">
    <name type="scientific">Batillaria attramentaria</name>
    <dbReference type="NCBI Taxonomy" id="370345"/>
    <lineage>
        <taxon>Eukaryota</taxon>
        <taxon>Metazoa</taxon>
        <taxon>Spiralia</taxon>
        <taxon>Lophotrochozoa</taxon>
        <taxon>Mollusca</taxon>
        <taxon>Gastropoda</taxon>
        <taxon>Caenogastropoda</taxon>
        <taxon>Sorbeoconcha</taxon>
        <taxon>Cerithioidea</taxon>
        <taxon>Batillariidae</taxon>
        <taxon>Batillaria</taxon>
    </lineage>
</organism>
<feature type="region of interest" description="Disordered" evidence="1">
    <location>
        <begin position="530"/>
        <end position="681"/>
    </location>
</feature>
<dbReference type="EMBL" id="JACVVK020000036">
    <property type="protein sequence ID" value="KAK7500619.1"/>
    <property type="molecule type" value="Genomic_DNA"/>
</dbReference>